<evidence type="ECO:0008006" key="3">
    <source>
        <dbReference type="Google" id="ProtNLM"/>
    </source>
</evidence>
<dbReference type="RefSeq" id="XP_005792116.1">
    <property type="nucleotide sequence ID" value="XM_005792059.1"/>
</dbReference>
<dbReference type="EnsemblProtists" id="EOD33901">
    <property type="protein sequence ID" value="EOD33901"/>
    <property type="gene ID" value="EMIHUDRAFT_373405"/>
</dbReference>
<dbReference type="GeneID" id="17284958"/>
<dbReference type="AlphaFoldDB" id="A0A0D3KDR6"/>
<dbReference type="eggNOG" id="KOG1014">
    <property type="taxonomic scope" value="Eukaryota"/>
</dbReference>
<proteinExistence type="predicted"/>
<dbReference type="PRINTS" id="PR00081">
    <property type="entry name" value="GDHRDH"/>
</dbReference>
<reference evidence="2" key="1">
    <citation type="journal article" date="2013" name="Nature">
        <title>Pan genome of the phytoplankton Emiliania underpins its global distribution.</title>
        <authorList>
            <person name="Read B.A."/>
            <person name="Kegel J."/>
            <person name="Klute M.J."/>
            <person name="Kuo A."/>
            <person name="Lefebvre S.C."/>
            <person name="Maumus F."/>
            <person name="Mayer C."/>
            <person name="Miller J."/>
            <person name="Monier A."/>
            <person name="Salamov A."/>
            <person name="Young J."/>
            <person name="Aguilar M."/>
            <person name="Claverie J.M."/>
            <person name="Frickenhaus S."/>
            <person name="Gonzalez K."/>
            <person name="Herman E.K."/>
            <person name="Lin Y.C."/>
            <person name="Napier J."/>
            <person name="Ogata H."/>
            <person name="Sarno A.F."/>
            <person name="Shmutz J."/>
            <person name="Schroeder D."/>
            <person name="de Vargas C."/>
            <person name="Verret F."/>
            <person name="von Dassow P."/>
            <person name="Valentin K."/>
            <person name="Van de Peer Y."/>
            <person name="Wheeler G."/>
            <person name="Dacks J.B."/>
            <person name="Delwiche C.F."/>
            <person name="Dyhrman S.T."/>
            <person name="Glockner G."/>
            <person name="John U."/>
            <person name="Richards T."/>
            <person name="Worden A.Z."/>
            <person name="Zhang X."/>
            <person name="Grigoriev I.V."/>
            <person name="Allen A.E."/>
            <person name="Bidle K."/>
            <person name="Borodovsky M."/>
            <person name="Bowler C."/>
            <person name="Brownlee C."/>
            <person name="Cock J.M."/>
            <person name="Elias M."/>
            <person name="Gladyshev V.N."/>
            <person name="Groth M."/>
            <person name="Guda C."/>
            <person name="Hadaegh A."/>
            <person name="Iglesias-Rodriguez M.D."/>
            <person name="Jenkins J."/>
            <person name="Jones B.M."/>
            <person name="Lawson T."/>
            <person name="Leese F."/>
            <person name="Lindquist E."/>
            <person name="Lobanov A."/>
            <person name="Lomsadze A."/>
            <person name="Malik S.B."/>
            <person name="Marsh M.E."/>
            <person name="Mackinder L."/>
            <person name="Mock T."/>
            <person name="Mueller-Roeber B."/>
            <person name="Pagarete A."/>
            <person name="Parker M."/>
            <person name="Probert I."/>
            <person name="Quesneville H."/>
            <person name="Raines C."/>
            <person name="Rensing S.A."/>
            <person name="Riano-Pachon D.M."/>
            <person name="Richier S."/>
            <person name="Rokitta S."/>
            <person name="Shiraiwa Y."/>
            <person name="Soanes D.M."/>
            <person name="van der Giezen M."/>
            <person name="Wahlund T.M."/>
            <person name="Williams B."/>
            <person name="Wilson W."/>
            <person name="Wolfe G."/>
            <person name="Wurch L.L."/>
        </authorList>
    </citation>
    <scope>NUCLEOTIDE SEQUENCE</scope>
</reference>
<dbReference type="InterPro" id="IPR002347">
    <property type="entry name" value="SDR_fam"/>
</dbReference>
<keyword evidence="2" id="KW-1185">Reference proteome</keyword>
<dbReference type="GeneID" id="17279173"/>
<dbReference type="KEGG" id="ehx:EMIHUDRAFT_351545"/>
<dbReference type="Pfam" id="PF00106">
    <property type="entry name" value="adh_short"/>
    <property type="match status" value="1"/>
</dbReference>
<dbReference type="Proteomes" id="UP000013827">
    <property type="component" value="Unassembled WGS sequence"/>
</dbReference>
<evidence type="ECO:0000313" key="2">
    <source>
        <dbReference type="Proteomes" id="UP000013827"/>
    </source>
</evidence>
<dbReference type="Gene3D" id="3.40.50.720">
    <property type="entry name" value="NAD(P)-binding Rossmann-like Domain"/>
    <property type="match status" value="1"/>
</dbReference>
<dbReference type="EnsemblProtists" id="EOD39687">
    <property type="protein sequence ID" value="EOD39687"/>
    <property type="gene ID" value="EMIHUDRAFT_351545"/>
</dbReference>
<sequence length="233" mass="24730">MASAIIAGAGASTGAAVARMCAARGLAVHGARRRPPPQQSGDTFTVSAVDFRDEESVEAFVARVEESSGPVALGVHNIGANVQFSVADTTPQVFRKTWELAALSSLHFARALGARMASRGEGTLIFTGATASLRGAASFSAFAAAMHAKRALAQSLARELGPQGVHVAHVVIDGPVDTPFVRQLLGEEKYGLLKQRGGLLEPDAIAEHYWALHQQPKSAWSFESDLRPYAERW</sequence>
<dbReference type="STRING" id="2903.R1DX09"/>
<dbReference type="PANTHER" id="PTHR43431:SF7">
    <property type="entry name" value="OXIDOREDUCTASE, SHORT CHAIN DEHYDROGENASE_REDUCTASE FAMILY (AFU_ORTHOLOGUE AFUA_5G14000)"/>
    <property type="match status" value="1"/>
</dbReference>
<dbReference type="HOGENOM" id="CLU_010194_17_0_1"/>
<protein>
    <recommendedName>
        <fullName evidence="3">Short-chain dehydrogenase</fullName>
    </recommendedName>
</protein>
<dbReference type="OMA" id="LPHRHGA"/>
<dbReference type="PANTHER" id="PTHR43431">
    <property type="entry name" value="OXIDOREDUCTASE, SHORT CHAIN DEHYDROGENASE/REDUCTASE FAMILY (AFU_ORTHOLOGUE AFUA_5G14000)"/>
    <property type="match status" value="1"/>
</dbReference>
<accession>A0A0D3KDR6</accession>
<reference evidence="1" key="2">
    <citation type="submission" date="2024-10" db="UniProtKB">
        <authorList>
            <consortium name="EnsemblProtists"/>
        </authorList>
    </citation>
    <scope>IDENTIFICATION</scope>
</reference>
<evidence type="ECO:0000313" key="1">
    <source>
        <dbReference type="EnsemblProtists" id="EOD33901"/>
    </source>
</evidence>
<name>A0A0D3KDR6_EMIH1</name>
<organism evidence="1 2">
    <name type="scientific">Emiliania huxleyi (strain CCMP1516)</name>
    <dbReference type="NCBI Taxonomy" id="280463"/>
    <lineage>
        <taxon>Eukaryota</taxon>
        <taxon>Haptista</taxon>
        <taxon>Haptophyta</taxon>
        <taxon>Prymnesiophyceae</taxon>
        <taxon>Isochrysidales</taxon>
        <taxon>Noelaerhabdaceae</taxon>
        <taxon>Emiliania</taxon>
    </lineage>
</organism>
<dbReference type="PaxDb" id="2903-EOD33901"/>
<dbReference type="KEGG" id="ehx:EMIHUDRAFT_373405"/>
<dbReference type="InterPro" id="IPR036291">
    <property type="entry name" value="NAD(P)-bd_dom_sf"/>
</dbReference>
<dbReference type="RefSeq" id="XP_005786330.1">
    <property type="nucleotide sequence ID" value="XM_005786273.1"/>
</dbReference>
<dbReference type="SUPFAM" id="SSF51735">
    <property type="entry name" value="NAD(P)-binding Rossmann-fold domains"/>
    <property type="match status" value="1"/>
</dbReference>